<feature type="active site" description="Acyl-thioester intermediate" evidence="5">
    <location>
        <position position="90"/>
    </location>
</feature>
<evidence type="ECO:0000313" key="10">
    <source>
        <dbReference type="Proteomes" id="UP000614350"/>
    </source>
</evidence>
<dbReference type="InterPro" id="IPR002155">
    <property type="entry name" value="Thiolase"/>
</dbReference>
<dbReference type="NCBIfam" id="TIGR01930">
    <property type="entry name" value="AcCoA-C-Actrans"/>
    <property type="match status" value="1"/>
</dbReference>
<evidence type="ECO:0000256" key="2">
    <source>
        <dbReference type="ARBA" id="ARBA00010982"/>
    </source>
</evidence>
<reference evidence="9" key="1">
    <citation type="journal article" date="2020" name="G3 (Bethesda)">
        <title>High-Quality Assemblies for Three Invasive Social Wasps from the &lt;i&gt;Vespula&lt;/i&gt; Genus.</title>
        <authorList>
            <person name="Harrop T.W.R."/>
            <person name="Guhlin J."/>
            <person name="McLaughlin G.M."/>
            <person name="Permina E."/>
            <person name="Stockwell P."/>
            <person name="Gilligan J."/>
            <person name="Le Lec M.F."/>
            <person name="Gruber M.A.M."/>
            <person name="Quinn O."/>
            <person name="Lovegrove M."/>
            <person name="Duncan E.J."/>
            <person name="Remnant E.J."/>
            <person name="Van Eeckhoven J."/>
            <person name="Graham B."/>
            <person name="Knapp R.A."/>
            <person name="Langford K.W."/>
            <person name="Kronenberg Z."/>
            <person name="Press M.O."/>
            <person name="Eacker S.M."/>
            <person name="Wilson-Rankin E.E."/>
            <person name="Purcell J."/>
            <person name="Lester P.J."/>
            <person name="Dearden P.K."/>
        </authorList>
    </citation>
    <scope>NUCLEOTIDE SEQUENCE</scope>
    <source>
        <strain evidence="9">Marl-1</strain>
    </source>
</reference>
<comment type="pathway">
    <text evidence="1">Lipid metabolism.</text>
</comment>
<dbReference type="Proteomes" id="UP000614350">
    <property type="component" value="Unassembled WGS sequence"/>
</dbReference>
<keyword evidence="4 6" id="KW-0012">Acyltransferase</keyword>
<dbReference type="SUPFAM" id="SSF53901">
    <property type="entry name" value="Thiolase-like"/>
    <property type="match status" value="2"/>
</dbReference>
<proteinExistence type="inferred from homology"/>
<dbReference type="Gene3D" id="3.40.47.10">
    <property type="match status" value="2"/>
</dbReference>
<evidence type="ECO:0000256" key="1">
    <source>
        <dbReference type="ARBA" id="ARBA00005189"/>
    </source>
</evidence>
<feature type="active site" description="Proton acceptor" evidence="5">
    <location>
        <position position="351"/>
    </location>
</feature>
<dbReference type="Pfam" id="PF00108">
    <property type="entry name" value="Thiolase_N"/>
    <property type="match status" value="1"/>
</dbReference>
<evidence type="ECO:0008006" key="11">
    <source>
        <dbReference type="Google" id="ProtNLM"/>
    </source>
</evidence>
<evidence type="ECO:0000256" key="4">
    <source>
        <dbReference type="ARBA" id="ARBA00023315"/>
    </source>
</evidence>
<evidence type="ECO:0000259" key="8">
    <source>
        <dbReference type="Pfam" id="PF02803"/>
    </source>
</evidence>
<dbReference type="Pfam" id="PF02803">
    <property type="entry name" value="Thiolase_C"/>
    <property type="match status" value="1"/>
</dbReference>
<dbReference type="PIRSF" id="PIRSF000429">
    <property type="entry name" value="Ac-CoA_Ac_transf"/>
    <property type="match status" value="1"/>
</dbReference>
<dbReference type="InterPro" id="IPR020610">
    <property type="entry name" value="Thiolase_AS"/>
</dbReference>
<evidence type="ECO:0000256" key="5">
    <source>
        <dbReference type="PIRSR" id="PIRSR000429-1"/>
    </source>
</evidence>
<dbReference type="InterPro" id="IPR016039">
    <property type="entry name" value="Thiolase-like"/>
</dbReference>
<dbReference type="PROSITE" id="PS00099">
    <property type="entry name" value="THIOLASE_3"/>
    <property type="match status" value="1"/>
</dbReference>
<dbReference type="PROSITE" id="PS00098">
    <property type="entry name" value="THIOLASE_1"/>
    <property type="match status" value="1"/>
</dbReference>
<dbReference type="InterPro" id="IPR020616">
    <property type="entry name" value="Thiolase_N"/>
</dbReference>
<dbReference type="EMBL" id="JACSEA010000002">
    <property type="protein sequence ID" value="KAF7408366.1"/>
    <property type="molecule type" value="Genomic_DNA"/>
</dbReference>
<feature type="active site" description="Proton acceptor" evidence="5">
    <location>
        <position position="381"/>
    </location>
</feature>
<evidence type="ECO:0000256" key="6">
    <source>
        <dbReference type="RuleBase" id="RU003557"/>
    </source>
</evidence>
<evidence type="ECO:0000256" key="3">
    <source>
        <dbReference type="ARBA" id="ARBA00022679"/>
    </source>
</evidence>
<dbReference type="PANTHER" id="PTHR18919">
    <property type="entry name" value="ACETYL-COA C-ACYLTRANSFERASE"/>
    <property type="match status" value="1"/>
</dbReference>
<dbReference type="GO" id="GO:0003988">
    <property type="term" value="F:acetyl-CoA C-acyltransferase activity"/>
    <property type="evidence" value="ECO:0007669"/>
    <property type="project" value="UniProtKB-ARBA"/>
</dbReference>
<feature type="domain" description="Thiolase N-terminal" evidence="7">
    <location>
        <begin position="6"/>
        <end position="264"/>
    </location>
</feature>
<dbReference type="InterPro" id="IPR020617">
    <property type="entry name" value="Thiolase_C"/>
</dbReference>
<protein>
    <recommendedName>
        <fullName evidence="11">Acetyl-CoA acetyltransferase, cytosolic</fullName>
    </recommendedName>
</protein>
<accession>A0A834KKC4</accession>
<comment type="caution">
    <text evidence="9">The sequence shown here is derived from an EMBL/GenBank/DDBJ whole genome shotgun (WGS) entry which is preliminary data.</text>
</comment>
<comment type="similarity">
    <text evidence="2 6">Belongs to the thiolase-like superfamily. Thiolase family.</text>
</comment>
<sequence length="395" mass="41490">MNCHDVVIVSAVRTPIGNFCGNLSSLKASDLGSVVIKECLTRVNLNPSDVSEVILGQTLTAGQGQNPARQAAIKANFPVRVPAYQINMLCGSGLKAIANGYLSLKSGESNIIVAGGQESMSQAQHTIYLRNGIKMGDCNFIDTLIHDGLTDAFTSIHMGVTAENIAKDFGITREEQDLYATLSQQKAAAAISAGHFDKEIVPVTISNNKNESILISKDEFPKPSTTIQDLSKLKPIFVKANGTVTAGNASGINDGAAAVVLMTKEEAIKRNINPLAQIIAVAESGVEPSIMGMGPVPAIELLLQKTKWSKDEVDLYELNEAFAAQSLACIKKLDLDPNKVNINGGAIALGHPIGASGARVLVTLLHALERIGGKKGIAALCIGGGMGIALAIEKK</sequence>
<dbReference type="PANTHER" id="PTHR18919:SF107">
    <property type="entry name" value="ACETYL-COA ACETYLTRANSFERASE, CYTOSOLIC"/>
    <property type="match status" value="1"/>
</dbReference>
<name>A0A834KKC4_VESVU</name>
<dbReference type="InterPro" id="IPR020615">
    <property type="entry name" value="Thiolase_acyl_enz_int_AS"/>
</dbReference>
<keyword evidence="3 6" id="KW-0808">Transferase</keyword>
<feature type="domain" description="Thiolase C-terminal" evidence="8">
    <location>
        <begin position="273"/>
        <end position="394"/>
    </location>
</feature>
<gene>
    <name evidence="9" type="ORF">HZH66_002903</name>
</gene>
<keyword evidence="10" id="KW-1185">Reference proteome</keyword>
<evidence type="ECO:0000313" key="9">
    <source>
        <dbReference type="EMBL" id="KAF7408366.1"/>
    </source>
</evidence>
<dbReference type="CDD" id="cd00751">
    <property type="entry name" value="thiolase"/>
    <property type="match status" value="1"/>
</dbReference>
<dbReference type="AlphaFoldDB" id="A0A834KKC4"/>
<dbReference type="FunFam" id="3.40.47.10:FF:000010">
    <property type="entry name" value="Acetyl-CoA acetyltransferase (Thiolase)"/>
    <property type="match status" value="1"/>
</dbReference>
<organism evidence="9 10">
    <name type="scientific">Vespula vulgaris</name>
    <name type="common">Yellow jacket</name>
    <name type="synonym">Wasp</name>
    <dbReference type="NCBI Taxonomy" id="7454"/>
    <lineage>
        <taxon>Eukaryota</taxon>
        <taxon>Metazoa</taxon>
        <taxon>Ecdysozoa</taxon>
        <taxon>Arthropoda</taxon>
        <taxon>Hexapoda</taxon>
        <taxon>Insecta</taxon>
        <taxon>Pterygota</taxon>
        <taxon>Neoptera</taxon>
        <taxon>Endopterygota</taxon>
        <taxon>Hymenoptera</taxon>
        <taxon>Apocrita</taxon>
        <taxon>Aculeata</taxon>
        <taxon>Vespoidea</taxon>
        <taxon>Vespidae</taxon>
        <taxon>Vespinae</taxon>
        <taxon>Vespula</taxon>
    </lineage>
</organism>
<evidence type="ECO:0000259" key="7">
    <source>
        <dbReference type="Pfam" id="PF00108"/>
    </source>
</evidence>
<dbReference type="InterPro" id="IPR020613">
    <property type="entry name" value="Thiolase_CS"/>
</dbReference>
<dbReference type="PROSITE" id="PS00737">
    <property type="entry name" value="THIOLASE_2"/>
    <property type="match status" value="1"/>
</dbReference>